<evidence type="ECO:0008006" key="8">
    <source>
        <dbReference type="Google" id="ProtNLM"/>
    </source>
</evidence>
<gene>
    <name evidence="6" type="ORF">CDD81_4151</name>
</gene>
<dbReference type="Pfam" id="PF01470">
    <property type="entry name" value="Peptidase_C15"/>
    <property type="match status" value="1"/>
</dbReference>
<dbReference type="PANTHER" id="PTHR23402:SF1">
    <property type="entry name" value="PYROGLUTAMYL-PEPTIDASE I"/>
    <property type="match status" value="1"/>
</dbReference>
<dbReference type="InterPro" id="IPR036440">
    <property type="entry name" value="Peptidase_C15-like_sf"/>
</dbReference>
<accession>A0A2C5XWD7</accession>
<evidence type="ECO:0000313" key="6">
    <source>
        <dbReference type="EMBL" id="PHH58921.1"/>
    </source>
</evidence>
<sequence length="234" mass="26676">MGSRSRDQEERDEELTVLITGFGPFRDQYPVNPSWEIVKDLPPYLPPLRDAKTPRVRLVVHPSAIRVNYDLVQSLVPDFWNPDGYLGHRIDLAVHLGMAGPRPCYQIERRGHGRGYTAPDVDGCRPDGPDLHPDACMPDEIETDLDLDDVLKRWQRHSADDLDLRISEDAGRYLCDFIYYSSLSTLWKQQRPRRVVFLHVPCACTDLHIVQGRQLVLSLVQAIVESHEAAACRA</sequence>
<keyword evidence="7" id="KW-1185">Reference proteome</keyword>
<dbReference type="AlphaFoldDB" id="A0A2C5XWD7"/>
<dbReference type="PANTHER" id="PTHR23402">
    <property type="entry name" value="PROTEASE FAMILY C15 PYROGLUTAMYL-PEPTIDASE I-RELATED"/>
    <property type="match status" value="1"/>
</dbReference>
<dbReference type="STRING" id="1399860.A0A2C5XWD7"/>
<dbReference type="SUPFAM" id="SSF53182">
    <property type="entry name" value="Pyrrolidone carboxyl peptidase (pyroglutamate aminopeptidase)"/>
    <property type="match status" value="1"/>
</dbReference>
<name>A0A2C5XWD7_9HYPO</name>
<keyword evidence="4" id="KW-0378">Hydrolase</keyword>
<dbReference type="CDD" id="cd00501">
    <property type="entry name" value="Peptidase_C15"/>
    <property type="match status" value="1"/>
</dbReference>
<dbReference type="OrthoDB" id="407146at2759"/>
<dbReference type="GO" id="GO:0005829">
    <property type="term" value="C:cytosol"/>
    <property type="evidence" value="ECO:0007669"/>
    <property type="project" value="InterPro"/>
</dbReference>
<evidence type="ECO:0000256" key="5">
    <source>
        <dbReference type="ARBA" id="ARBA00022807"/>
    </source>
</evidence>
<comment type="similarity">
    <text evidence="1">Belongs to the peptidase C15 family.</text>
</comment>
<dbReference type="Gene3D" id="3.40.630.20">
    <property type="entry name" value="Peptidase C15, pyroglutamyl peptidase I-like"/>
    <property type="match status" value="1"/>
</dbReference>
<dbReference type="InterPro" id="IPR000816">
    <property type="entry name" value="Peptidase_C15"/>
</dbReference>
<dbReference type="GO" id="GO:0016920">
    <property type="term" value="F:pyroglutamyl-peptidase activity"/>
    <property type="evidence" value="ECO:0007669"/>
    <property type="project" value="InterPro"/>
</dbReference>
<dbReference type="InterPro" id="IPR016125">
    <property type="entry name" value="Peptidase_C15-like"/>
</dbReference>
<dbReference type="EMBL" id="NJET01000270">
    <property type="protein sequence ID" value="PHH58921.1"/>
    <property type="molecule type" value="Genomic_DNA"/>
</dbReference>
<evidence type="ECO:0000256" key="3">
    <source>
        <dbReference type="ARBA" id="ARBA00022670"/>
    </source>
</evidence>
<dbReference type="Proteomes" id="UP000226192">
    <property type="component" value="Unassembled WGS sequence"/>
</dbReference>
<comment type="caution">
    <text evidence="6">The sequence shown here is derived from an EMBL/GenBank/DDBJ whole genome shotgun (WGS) entry which is preliminary data.</text>
</comment>
<evidence type="ECO:0000256" key="4">
    <source>
        <dbReference type="ARBA" id="ARBA00022801"/>
    </source>
</evidence>
<dbReference type="GO" id="GO:0006508">
    <property type="term" value="P:proteolysis"/>
    <property type="evidence" value="ECO:0007669"/>
    <property type="project" value="UniProtKB-KW"/>
</dbReference>
<keyword evidence="5" id="KW-0788">Thiol protease</keyword>
<reference evidence="6 7" key="1">
    <citation type="submission" date="2017-06" db="EMBL/GenBank/DDBJ databases">
        <title>Ant-infecting Ophiocordyceps genomes reveal a high diversity of potential behavioral manipulation genes and a possible major role for enterotoxins.</title>
        <authorList>
            <person name="De Bekker C."/>
            <person name="Evans H.C."/>
            <person name="Brachmann A."/>
            <person name="Hughes D.P."/>
        </authorList>
    </citation>
    <scope>NUCLEOTIDE SEQUENCE [LARGE SCALE GENOMIC DNA]</scope>
    <source>
        <strain evidence="6 7">Map64</strain>
    </source>
</reference>
<evidence type="ECO:0000256" key="1">
    <source>
        <dbReference type="ARBA" id="ARBA00006641"/>
    </source>
</evidence>
<keyword evidence="2" id="KW-0963">Cytoplasm</keyword>
<proteinExistence type="inferred from homology"/>
<evidence type="ECO:0000256" key="2">
    <source>
        <dbReference type="ARBA" id="ARBA00022490"/>
    </source>
</evidence>
<evidence type="ECO:0000313" key="7">
    <source>
        <dbReference type="Proteomes" id="UP000226192"/>
    </source>
</evidence>
<organism evidence="6 7">
    <name type="scientific">Ophiocordyceps australis</name>
    <dbReference type="NCBI Taxonomy" id="1399860"/>
    <lineage>
        <taxon>Eukaryota</taxon>
        <taxon>Fungi</taxon>
        <taxon>Dikarya</taxon>
        <taxon>Ascomycota</taxon>
        <taxon>Pezizomycotina</taxon>
        <taxon>Sordariomycetes</taxon>
        <taxon>Hypocreomycetidae</taxon>
        <taxon>Hypocreales</taxon>
        <taxon>Ophiocordycipitaceae</taxon>
        <taxon>Ophiocordyceps</taxon>
    </lineage>
</organism>
<protein>
    <recommendedName>
        <fullName evidence="8">Pyroglutamyl-peptidase I</fullName>
    </recommendedName>
</protein>
<keyword evidence="3" id="KW-0645">Protease</keyword>